<name>A0ABW6JZ55_9BACI</name>
<keyword evidence="2" id="KW-1185">Reference proteome</keyword>
<dbReference type="EMBL" id="JBIACJ010000003">
    <property type="protein sequence ID" value="MFE8695993.1"/>
    <property type="molecule type" value="Genomic_DNA"/>
</dbReference>
<reference evidence="1 2" key="1">
    <citation type="submission" date="2024-08" db="EMBL/GenBank/DDBJ databases">
        <title>Two novel Cytobacillus novel species.</title>
        <authorList>
            <person name="Liu G."/>
        </authorList>
    </citation>
    <scope>NUCLEOTIDE SEQUENCE [LARGE SCALE GENOMIC DNA]</scope>
    <source>
        <strain evidence="1 2">FJAT-53684</strain>
    </source>
</reference>
<evidence type="ECO:0000313" key="1">
    <source>
        <dbReference type="EMBL" id="MFE8695993.1"/>
    </source>
</evidence>
<dbReference type="Proteomes" id="UP001601058">
    <property type="component" value="Unassembled WGS sequence"/>
</dbReference>
<protein>
    <recommendedName>
        <fullName evidence="3">DUF3889 domain-containing protein</fullName>
    </recommendedName>
</protein>
<comment type="caution">
    <text evidence="1">The sequence shown here is derived from an EMBL/GenBank/DDBJ whole genome shotgun (WGS) entry which is preliminary data.</text>
</comment>
<organism evidence="1 2">
    <name type="scientific">Cytobacillus mangrovibacter</name>
    <dbReference type="NCBI Taxonomy" id="3299024"/>
    <lineage>
        <taxon>Bacteria</taxon>
        <taxon>Bacillati</taxon>
        <taxon>Bacillota</taxon>
        <taxon>Bacilli</taxon>
        <taxon>Bacillales</taxon>
        <taxon>Bacillaceae</taxon>
        <taxon>Cytobacillus</taxon>
    </lineage>
</organism>
<evidence type="ECO:0000313" key="2">
    <source>
        <dbReference type="Proteomes" id="UP001601058"/>
    </source>
</evidence>
<evidence type="ECO:0008006" key="3">
    <source>
        <dbReference type="Google" id="ProtNLM"/>
    </source>
</evidence>
<sequence length="136" mass="15459">MGFIVLGAFVIVPFRSEPPIPTVTAGNKEIPTTQGSYCWEGLFSAECVDKVYTSVLDMAKEYQPTVVSPNEEIKMDFKKEPETMVVERWIGNEHKETIEVKNSAIVVPNEEGSYIYHVLGYWKQGDVDYVFMIEVK</sequence>
<accession>A0ABW6JZ55</accession>
<proteinExistence type="predicted"/>
<gene>
    <name evidence="1" type="ORF">ACFYKT_06475</name>
</gene>